<reference evidence="2 3" key="3">
    <citation type="journal article" date="2015" name="Genome Announc.">
        <title>Draft Genome Sequence of the Archiascomycetous Yeast Saitoella complicata.</title>
        <authorList>
            <person name="Yamauchi K."/>
            <person name="Kondo S."/>
            <person name="Hamamoto M."/>
            <person name="Takahashi Y."/>
            <person name="Ogura Y."/>
            <person name="Hayashi T."/>
            <person name="Nishida H."/>
        </authorList>
    </citation>
    <scope>NUCLEOTIDE SEQUENCE [LARGE SCALE GENOMIC DNA]</scope>
    <source>
        <strain evidence="2 3">NRRL Y-17804</strain>
    </source>
</reference>
<gene>
    <name evidence="2" type="ORF">G7K_1818-t1</name>
</gene>
<comment type="caution">
    <text evidence="2">The sequence shown here is derived from an EMBL/GenBank/DDBJ whole genome shotgun (WGS) entry which is preliminary data.</text>
</comment>
<reference evidence="2 3" key="1">
    <citation type="journal article" date="2011" name="J. Gen. Appl. Microbiol.">
        <title>Draft genome sequencing of the enigmatic yeast Saitoella complicata.</title>
        <authorList>
            <person name="Nishida H."/>
            <person name="Hamamoto M."/>
            <person name="Sugiyama J."/>
        </authorList>
    </citation>
    <scope>NUCLEOTIDE SEQUENCE [LARGE SCALE GENOMIC DNA]</scope>
    <source>
        <strain evidence="2 3">NRRL Y-17804</strain>
    </source>
</reference>
<accession>A0A0E9NCU3</accession>
<reference evidence="2 3" key="2">
    <citation type="journal article" date="2014" name="J. Gen. Appl. Microbiol.">
        <title>The early diverging ascomycetous budding yeast Saitoella complicata has three histone deacetylases belonging to the Clr6, Hos2, and Rpd3 lineages.</title>
        <authorList>
            <person name="Nishida H."/>
            <person name="Matsumoto T."/>
            <person name="Kondo S."/>
            <person name="Hamamoto M."/>
            <person name="Yoshikawa H."/>
        </authorList>
    </citation>
    <scope>NUCLEOTIDE SEQUENCE [LARGE SCALE GENOMIC DNA]</scope>
    <source>
        <strain evidence="2 3">NRRL Y-17804</strain>
    </source>
</reference>
<evidence type="ECO:0000259" key="1">
    <source>
        <dbReference type="Pfam" id="PF09994"/>
    </source>
</evidence>
<evidence type="ECO:0000313" key="3">
    <source>
        <dbReference type="Proteomes" id="UP000033140"/>
    </source>
</evidence>
<dbReference type="PANTHER" id="PTHR33840">
    <property type="match status" value="1"/>
</dbReference>
<dbReference type="STRING" id="698492.A0A0E9NCU3"/>
<dbReference type="EMBL" id="BACD03000010">
    <property type="protein sequence ID" value="GAO47618.1"/>
    <property type="molecule type" value="Genomic_DNA"/>
</dbReference>
<proteinExistence type="predicted"/>
<sequence>MIRPQRLPTPFAINPQLARSFRTTIPLAMKRIIVCCDGTSKDDNANSADDTSAPSNIVLLSRAISMVSYTAIPQIVYYQPGVGTADAGLLSRLAQSALGKSLGYKVRSAYTFIVHNYEPGDEIFLFGFSRGGFTARSVAGFIEWAGVLRKTQMYMKDFDKLWEAYKKKENVPDEKDRFDALKGLEYRDRYTNVYIKCVGVFDTVAALGIPSFAPIDDDFDKLARSAAEAQSFYDVDLGEHVDYAFQALALDEHRRDFYPAIWKVIKPQHYQVRDNDGKADQVVYQTWFAGAHSDIGGGYPEDGLSGVSLAWMISKLVRHGLLDFDMKYLREIFAENRPKEQWEFPPHDSAYGFSGFPRLRYVDRKPGAFPPAPLSPPPTHPDDHFTSIQTIHKSVLERVRKEEETGVSVGERYLDTCTALQKWGYGEAWIEENLEAPDTKSLPEGAGSAARMLS</sequence>
<name>A0A0E9NCU3_SAICN</name>
<dbReference type="OMA" id="AECISEY"/>
<feature type="domain" description="T6SS Phospholipase effector Tle1-like catalytic" evidence="1">
    <location>
        <begin position="30"/>
        <end position="314"/>
    </location>
</feature>
<evidence type="ECO:0000313" key="2">
    <source>
        <dbReference type="EMBL" id="GAO47618.1"/>
    </source>
</evidence>
<dbReference type="Proteomes" id="UP000033140">
    <property type="component" value="Unassembled WGS sequence"/>
</dbReference>
<dbReference type="PANTHER" id="PTHR33840:SF1">
    <property type="entry name" value="TLE1 PHOSPHOLIPASE DOMAIN-CONTAINING PROTEIN"/>
    <property type="match status" value="1"/>
</dbReference>
<dbReference type="InterPro" id="IPR018712">
    <property type="entry name" value="Tle1-like_cat"/>
</dbReference>
<dbReference type="Pfam" id="PF09994">
    <property type="entry name" value="T6SS_Tle1-like_cat"/>
    <property type="match status" value="1"/>
</dbReference>
<keyword evidence="3" id="KW-1185">Reference proteome</keyword>
<dbReference type="AlphaFoldDB" id="A0A0E9NCU3"/>
<organism evidence="2 3">
    <name type="scientific">Saitoella complicata (strain BCRC 22490 / CBS 7301 / JCM 7358 / NBRC 10748 / NRRL Y-17804)</name>
    <dbReference type="NCBI Taxonomy" id="698492"/>
    <lineage>
        <taxon>Eukaryota</taxon>
        <taxon>Fungi</taxon>
        <taxon>Dikarya</taxon>
        <taxon>Ascomycota</taxon>
        <taxon>Taphrinomycotina</taxon>
        <taxon>Taphrinomycotina incertae sedis</taxon>
        <taxon>Saitoella</taxon>
    </lineage>
</organism>
<protein>
    <recommendedName>
        <fullName evidence="1">T6SS Phospholipase effector Tle1-like catalytic domain-containing protein</fullName>
    </recommendedName>
</protein>